<organism evidence="3 4">
    <name type="scientific">Alteromonas gilva</name>
    <dbReference type="NCBI Taxonomy" id="2987522"/>
    <lineage>
        <taxon>Bacteria</taxon>
        <taxon>Pseudomonadati</taxon>
        <taxon>Pseudomonadota</taxon>
        <taxon>Gammaproteobacteria</taxon>
        <taxon>Alteromonadales</taxon>
        <taxon>Alteromonadaceae</taxon>
        <taxon>Alteromonas/Salinimonas group</taxon>
        <taxon>Alteromonas</taxon>
    </lineage>
</organism>
<sequence>MMQHLATQSSQIAALPGGQVNSQGKAPADAANGVSSGTWSKPKTSQKDDFSQVLDQHSRQLSKEDAPDKTLNGRPEDVAGNQSGSDKQLKGAASEPRQSDEKTTSDDSARASDEEQASASGNKNGENTNSQADENAENTSQDEKHSSVSATDQKLSLEQNPDVEPDQSSASDDAAVGDESTTVTADKSGQSDGINWLYSQADGAQKGGEQTDYLAFIDSIRALQERLTSEETPVTAQLLNSNGKEIDLSGWKKGSGELLPGDVLNKLQDWLATVLPEGMQVSGDGSAVEQIANAETLLSDVLNLVQQLNNTGSKTEQNGTPVQDDTLLNVLAAELLSGLRANQSSSDADNVKSAKADVTELNIGDAQVDLSTVANIQLAEDAIIVAESADSSLQNQASLLVSLMRQMQAGNSQVKTETTPALNKQGENAAAESLEAMLGQASDTTISELAQVMSDSASKANPLLNDTQLGQIRSQLVTGMEEIRSQLKQGHEPGINLAALVTQAIQDVAPDMLQGQNALTPVMQEVQQLVQLASLANLGSAQERQIAELVAVSRDVVSQDVRQHVGDTMKSMQQQATMDKPVPIHQPQGQQQIAEKIRWMVNGRQTIAEIRLDPPELGSMQVRLNVSGDSAAVSFVVQSQHAKEALADAMPRLRDMFAEQGINLGESFVSQQQSGQQGDGELAQRHGQGPGDEEFDESNAKQSEVVRPVNGLIDDYV</sequence>
<reference evidence="3 4" key="1">
    <citation type="submission" date="2022-10" db="EMBL/GenBank/DDBJ databases">
        <title>Alteromonas sp. chi3 Genome sequencing.</title>
        <authorList>
            <person name="Park S."/>
        </authorList>
    </citation>
    <scope>NUCLEOTIDE SEQUENCE [LARGE SCALE GENOMIC DNA]</scope>
    <source>
        <strain evidence="4">chi3</strain>
    </source>
</reference>
<feature type="region of interest" description="Disordered" evidence="1">
    <location>
        <begin position="669"/>
        <end position="717"/>
    </location>
</feature>
<dbReference type="Pfam" id="PF02120">
    <property type="entry name" value="Flg_hook"/>
    <property type="match status" value="1"/>
</dbReference>
<dbReference type="RefSeq" id="WP_273639387.1">
    <property type="nucleotide sequence ID" value="NZ_JAQQXP010000001.1"/>
</dbReference>
<feature type="compositionally biased region" description="Polar residues" evidence="1">
    <location>
        <begin position="147"/>
        <end position="159"/>
    </location>
</feature>
<dbReference type="CDD" id="cd17470">
    <property type="entry name" value="T3SS_Flik_C"/>
    <property type="match status" value="1"/>
</dbReference>
<keyword evidence="3" id="KW-0282">Flagellum</keyword>
<evidence type="ECO:0000256" key="1">
    <source>
        <dbReference type="SAM" id="MobiDB-lite"/>
    </source>
</evidence>
<dbReference type="PANTHER" id="PTHR37533:SF2">
    <property type="entry name" value="FLAGELLAR HOOK-LENGTH CONTROL PROTEIN"/>
    <property type="match status" value="1"/>
</dbReference>
<evidence type="ECO:0000259" key="2">
    <source>
        <dbReference type="Pfam" id="PF02120"/>
    </source>
</evidence>
<protein>
    <submittedName>
        <fullName evidence="3">Flagellar hook-length control protein FliK</fullName>
    </submittedName>
</protein>
<evidence type="ECO:0000313" key="3">
    <source>
        <dbReference type="EMBL" id="MDC8830495.1"/>
    </source>
</evidence>
<dbReference type="Gene3D" id="3.30.750.140">
    <property type="match status" value="1"/>
</dbReference>
<evidence type="ECO:0000313" key="4">
    <source>
        <dbReference type="Proteomes" id="UP001218788"/>
    </source>
</evidence>
<dbReference type="PANTHER" id="PTHR37533">
    <property type="entry name" value="FLAGELLAR HOOK-LENGTH CONTROL PROTEIN"/>
    <property type="match status" value="1"/>
</dbReference>
<dbReference type="Proteomes" id="UP001218788">
    <property type="component" value="Unassembled WGS sequence"/>
</dbReference>
<feature type="compositionally biased region" description="Polar residues" evidence="1">
    <location>
        <begin position="33"/>
        <end position="43"/>
    </location>
</feature>
<name>A0ABT5L0D9_9ALTE</name>
<dbReference type="InterPro" id="IPR021136">
    <property type="entry name" value="Flagellar_hook_control-like_C"/>
</dbReference>
<feature type="region of interest" description="Disordered" evidence="1">
    <location>
        <begin position="1"/>
        <end position="192"/>
    </location>
</feature>
<feature type="compositionally biased region" description="Polar residues" evidence="1">
    <location>
        <begin position="1"/>
        <end position="12"/>
    </location>
</feature>
<dbReference type="InterPro" id="IPR038610">
    <property type="entry name" value="FliK-like_C_sf"/>
</dbReference>
<keyword evidence="3" id="KW-0966">Cell projection</keyword>
<keyword evidence="4" id="KW-1185">Reference proteome</keyword>
<feature type="compositionally biased region" description="Polar residues" evidence="1">
    <location>
        <begin position="117"/>
        <end position="139"/>
    </location>
</feature>
<comment type="caution">
    <text evidence="3">The sequence shown here is derived from an EMBL/GenBank/DDBJ whole genome shotgun (WGS) entry which is preliminary data.</text>
</comment>
<accession>A0ABT5L0D9</accession>
<feature type="domain" description="Flagellar hook-length control protein-like C-terminal" evidence="2">
    <location>
        <begin position="595"/>
        <end position="677"/>
    </location>
</feature>
<proteinExistence type="predicted"/>
<feature type="compositionally biased region" description="Basic and acidic residues" evidence="1">
    <location>
        <begin position="97"/>
        <end position="113"/>
    </location>
</feature>
<dbReference type="InterPro" id="IPR052563">
    <property type="entry name" value="FliK"/>
</dbReference>
<feature type="compositionally biased region" description="Polar residues" evidence="1">
    <location>
        <begin position="179"/>
        <end position="192"/>
    </location>
</feature>
<feature type="compositionally biased region" description="Basic and acidic residues" evidence="1">
    <location>
        <begin position="45"/>
        <end position="68"/>
    </location>
</feature>
<dbReference type="EMBL" id="JAQQXP010000001">
    <property type="protein sequence ID" value="MDC8830495.1"/>
    <property type="molecule type" value="Genomic_DNA"/>
</dbReference>
<keyword evidence="3" id="KW-0969">Cilium</keyword>
<gene>
    <name evidence="3" type="ORF">OIK42_06915</name>
</gene>